<dbReference type="Proteomes" id="UP001497482">
    <property type="component" value="Chromosome 12"/>
</dbReference>
<evidence type="ECO:0000313" key="2">
    <source>
        <dbReference type="Proteomes" id="UP001497482"/>
    </source>
</evidence>
<name>A0AAV2JK64_KNICA</name>
<organism evidence="1 2">
    <name type="scientific">Knipowitschia caucasica</name>
    <name type="common">Caucasian dwarf goby</name>
    <name type="synonym">Pomatoschistus caucasicus</name>
    <dbReference type="NCBI Taxonomy" id="637954"/>
    <lineage>
        <taxon>Eukaryota</taxon>
        <taxon>Metazoa</taxon>
        <taxon>Chordata</taxon>
        <taxon>Craniata</taxon>
        <taxon>Vertebrata</taxon>
        <taxon>Euteleostomi</taxon>
        <taxon>Actinopterygii</taxon>
        <taxon>Neopterygii</taxon>
        <taxon>Teleostei</taxon>
        <taxon>Neoteleostei</taxon>
        <taxon>Acanthomorphata</taxon>
        <taxon>Gobiaria</taxon>
        <taxon>Gobiiformes</taxon>
        <taxon>Gobioidei</taxon>
        <taxon>Gobiidae</taxon>
        <taxon>Gobiinae</taxon>
        <taxon>Knipowitschia</taxon>
    </lineage>
</organism>
<dbReference type="EMBL" id="OZ035834">
    <property type="protein sequence ID" value="CAL1576072.1"/>
    <property type="molecule type" value="Genomic_DNA"/>
</dbReference>
<accession>A0AAV2JK64</accession>
<gene>
    <name evidence="1" type="ORF">KC01_LOCUS7530</name>
</gene>
<protein>
    <submittedName>
        <fullName evidence="1">Uncharacterized protein</fullName>
    </submittedName>
</protein>
<proteinExistence type="predicted"/>
<dbReference type="AlphaFoldDB" id="A0AAV2JK64"/>
<keyword evidence="2" id="KW-1185">Reference proteome</keyword>
<sequence length="126" mass="13658">MRKGGPGFSPYPPATDRRREDAFLGCRNRLSAPVLDCDAVEYKKYHNKRDGKNMAGLVSQLLEAESVGLIMLPSTLVPTANTAVSPLPTNTFFLPGTRSFADAIFPPIYGLIFDSGSSRQQSTSCS</sequence>
<evidence type="ECO:0000313" key="1">
    <source>
        <dbReference type="EMBL" id="CAL1576072.1"/>
    </source>
</evidence>
<reference evidence="1 2" key="1">
    <citation type="submission" date="2024-04" db="EMBL/GenBank/DDBJ databases">
        <authorList>
            <person name="Waldvogel A.-M."/>
            <person name="Schoenle A."/>
        </authorList>
    </citation>
    <scope>NUCLEOTIDE SEQUENCE [LARGE SCALE GENOMIC DNA]</scope>
</reference>